<dbReference type="GO" id="GO:0015099">
    <property type="term" value="F:nickel cation transmembrane transporter activity"/>
    <property type="evidence" value="ECO:0007669"/>
    <property type="project" value="TreeGrafter"/>
</dbReference>
<dbReference type="GO" id="GO:0006824">
    <property type="term" value="P:cobalt ion transport"/>
    <property type="evidence" value="ECO:0007669"/>
    <property type="project" value="UniProtKB-KW"/>
</dbReference>
<dbReference type="GO" id="GO:0032025">
    <property type="term" value="P:response to cobalt ion"/>
    <property type="evidence" value="ECO:0007669"/>
    <property type="project" value="TreeGrafter"/>
</dbReference>
<dbReference type="PANTHER" id="PTHR40659:SF1">
    <property type="entry name" value="NICKEL_COBALT EFFLUX SYSTEM RCNA"/>
    <property type="match status" value="1"/>
</dbReference>
<dbReference type="GO" id="GO:0010045">
    <property type="term" value="P:response to nickel cation"/>
    <property type="evidence" value="ECO:0007669"/>
    <property type="project" value="TreeGrafter"/>
</dbReference>
<feature type="transmembrane region" description="Helical" evidence="1">
    <location>
        <begin position="40"/>
        <end position="62"/>
    </location>
</feature>
<accession>A0A6S6TSA1</accession>
<sequence length="244" mass="26959">MTPSYFKNLNIIVEINAIFAIVHSLTKIGKLFMEYSLLIILYYGILHAMGPDHLSAIALFSIGKNKKETITLSLLFALGHGFMLYLMALLISHFANDELLAYGDVISAAVILIMGLYLVYLALTDKIKIDRHEHKHEKHTHVYYKNAHLHDKSILLSLGLLMGVGGIRGMLVTLSAVSNQTVGVEMIFAFVMGVSIVFLAFGYLIYLINERVALSTKSLRYAILSVGLFSIAIGGYNLSGVYAV</sequence>
<dbReference type="EMBL" id="CACVAU010000064">
    <property type="protein sequence ID" value="CAA6822205.1"/>
    <property type="molecule type" value="Genomic_DNA"/>
</dbReference>
<dbReference type="AlphaFoldDB" id="A0A6S6TSA1"/>
<dbReference type="PANTHER" id="PTHR40659">
    <property type="entry name" value="NICKEL/COBALT EFFLUX SYSTEM RCNA"/>
    <property type="match status" value="1"/>
</dbReference>
<feature type="transmembrane region" description="Helical" evidence="1">
    <location>
        <begin position="101"/>
        <end position="123"/>
    </location>
</feature>
<feature type="transmembrane region" description="Helical" evidence="1">
    <location>
        <begin position="219"/>
        <end position="238"/>
    </location>
</feature>
<proteinExistence type="predicted"/>
<name>A0A6S6TSA1_9BACT</name>
<feature type="transmembrane region" description="Helical" evidence="1">
    <location>
        <begin position="186"/>
        <end position="207"/>
    </location>
</feature>
<dbReference type="GO" id="GO:0005886">
    <property type="term" value="C:plasma membrane"/>
    <property type="evidence" value="ECO:0007669"/>
    <property type="project" value="UniProtKB-SubCell"/>
</dbReference>
<keyword evidence="1" id="KW-0472">Membrane</keyword>
<dbReference type="GO" id="GO:0046583">
    <property type="term" value="F:monoatomic cation efflux transmembrane transporter activity"/>
    <property type="evidence" value="ECO:0007669"/>
    <property type="project" value="TreeGrafter"/>
</dbReference>
<evidence type="ECO:0000256" key="1">
    <source>
        <dbReference type="SAM" id="Phobius"/>
    </source>
</evidence>
<reference evidence="2" key="1">
    <citation type="submission" date="2020-01" db="EMBL/GenBank/DDBJ databases">
        <authorList>
            <person name="Meier V. D."/>
            <person name="Meier V D."/>
        </authorList>
    </citation>
    <scope>NUCLEOTIDE SEQUENCE</scope>
    <source>
        <strain evidence="2">HLG_WM_MAG_05</strain>
    </source>
</reference>
<protein>
    <submittedName>
        <fullName evidence="2">Nickel and cobalt efflux transporter rcnA</fullName>
    </submittedName>
</protein>
<gene>
    <name evidence="2" type="ORF">HELGO_WM5672</name>
</gene>
<dbReference type="InterPro" id="IPR051224">
    <property type="entry name" value="NiCoT_RcnA"/>
</dbReference>
<feature type="transmembrane region" description="Helical" evidence="1">
    <location>
        <begin position="154"/>
        <end position="174"/>
    </location>
</feature>
<evidence type="ECO:0000313" key="2">
    <source>
        <dbReference type="EMBL" id="CAA6822205.1"/>
    </source>
</evidence>
<keyword evidence="1" id="KW-1133">Transmembrane helix</keyword>
<feature type="transmembrane region" description="Helical" evidence="1">
    <location>
        <begin position="74"/>
        <end position="95"/>
    </location>
</feature>
<keyword evidence="1" id="KW-0812">Transmembrane</keyword>
<organism evidence="2">
    <name type="scientific">uncultured Sulfurovum sp</name>
    <dbReference type="NCBI Taxonomy" id="269237"/>
    <lineage>
        <taxon>Bacteria</taxon>
        <taxon>Pseudomonadati</taxon>
        <taxon>Campylobacterota</taxon>
        <taxon>Epsilonproteobacteria</taxon>
        <taxon>Campylobacterales</taxon>
        <taxon>Sulfurovaceae</taxon>
        <taxon>Sulfurovum</taxon>
        <taxon>environmental samples</taxon>
    </lineage>
</organism>